<dbReference type="NCBIfam" id="TIGR01494">
    <property type="entry name" value="ATPase_P-type"/>
    <property type="match status" value="1"/>
</dbReference>
<dbReference type="SUPFAM" id="SSF81653">
    <property type="entry name" value="Calcium ATPase, transduction domain A"/>
    <property type="match status" value="1"/>
</dbReference>
<evidence type="ECO:0000256" key="1">
    <source>
        <dbReference type="ARBA" id="ARBA00004651"/>
    </source>
</evidence>
<evidence type="ECO:0000256" key="20">
    <source>
        <dbReference type="ARBA" id="ARBA00029719"/>
    </source>
</evidence>
<dbReference type="SFLD" id="SFLDF00027">
    <property type="entry name" value="p-type_atpase"/>
    <property type="match status" value="1"/>
</dbReference>
<dbReference type="InterPro" id="IPR023214">
    <property type="entry name" value="HAD_sf"/>
</dbReference>
<dbReference type="InterPro" id="IPR018303">
    <property type="entry name" value="ATPase_P-typ_P_site"/>
</dbReference>
<dbReference type="NCBIfam" id="TIGR01525">
    <property type="entry name" value="ATPase-IB_hvy"/>
    <property type="match status" value="1"/>
</dbReference>
<keyword evidence="9 23" id="KW-0479">Metal-binding</keyword>
<comment type="catalytic activity">
    <reaction evidence="22">
        <text>Cu(+)(in) + ATP + H2O = Cu(+)(out) + ADP + phosphate + H(+)</text>
        <dbReference type="Rhea" id="RHEA:25792"/>
        <dbReference type="ChEBI" id="CHEBI:15377"/>
        <dbReference type="ChEBI" id="CHEBI:15378"/>
        <dbReference type="ChEBI" id="CHEBI:30616"/>
        <dbReference type="ChEBI" id="CHEBI:43474"/>
        <dbReference type="ChEBI" id="CHEBI:49552"/>
        <dbReference type="ChEBI" id="CHEBI:456216"/>
        <dbReference type="EC" id="7.2.2.8"/>
    </reaction>
</comment>
<gene>
    <name evidence="25" type="ORF">AN477_10290</name>
</gene>
<dbReference type="InterPro" id="IPR008250">
    <property type="entry name" value="ATPase_P-typ_transduc_dom_A_sf"/>
</dbReference>
<feature type="transmembrane region" description="Helical" evidence="23">
    <location>
        <begin position="412"/>
        <end position="434"/>
    </location>
</feature>
<keyword evidence="7" id="KW-0597">Phosphoprotein</keyword>
<dbReference type="RefSeq" id="WP_054969074.1">
    <property type="nucleotide sequence ID" value="NZ_LJCO01000045.1"/>
</dbReference>
<dbReference type="InterPro" id="IPR006122">
    <property type="entry name" value="HMA_Cu_ion-bd"/>
</dbReference>
<dbReference type="EMBL" id="LJCO01000045">
    <property type="protein sequence ID" value="KPV43771.1"/>
    <property type="molecule type" value="Genomic_DNA"/>
</dbReference>
<dbReference type="Gene3D" id="2.70.150.10">
    <property type="entry name" value="Calcium-transporting ATPase, cytoplasmic transduction domain A"/>
    <property type="match status" value="1"/>
</dbReference>
<dbReference type="Pfam" id="PF00122">
    <property type="entry name" value="E1-E2_ATPase"/>
    <property type="match status" value="1"/>
</dbReference>
<comment type="subcellular location">
    <subcellularLocation>
        <location evidence="1">Cell membrane</location>
        <topology evidence="1">Multi-pass membrane protein</topology>
    </subcellularLocation>
</comment>
<dbReference type="GO" id="GO:0005507">
    <property type="term" value="F:copper ion binding"/>
    <property type="evidence" value="ECO:0007669"/>
    <property type="project" value="InterPro"/>
</dbReference>
<evidence type="ECO:0000256" key="7">
    <source>
        <dbReference type="ARBA" id="ARBA00022553"/>
    </source>
</evidence>
<dbReference type="GO" id="GO:0005524">
    <property type="term" value="F:ATP binding"/>
    <property type="evidence" value="ECO:0007669"/>
    <property type="project" value="UniProtKB-UniRule"/>
</dbReference>
<evidence type="ECO:0000256" key="9">
    <source>
        <dbReference type="ARBA" id="ARBA00022723"/>
    </source>
</evidence>
<evidence type="ECO:0000256" key="16">
    <source>
        <dbReference type="ARBA" id="ARBA00022989"/>
    </source>
</evidence>
<dbReference type="SUPFAM" id="SSF56784">
    <property type="entry name" value="HAD-like"/>
    <property type="match status" value="1"/>
</dbReference>
<dbReference type="InterPro" id="IPR036412">
    <property type="entry name" value="HAD-like_sf"/>
</dbReference>
<keyword evidence="8 23" id="KW-0812">Transmembrane</keyword>
<dbReference type="NCBIfam" id="TIGR01511">
    <property type="entry name" value="ATPase-IB1_Cu"/>
    <property type="match status" value="1"/>
</dbReference>
<dbReference type="PANTHER" id="PTHR43520">
    <property type="entry name" value="ATP7, ISOFORM B"/>
    <property type="match status" value="1"/>
</dbReference>
<keyword evidence="6 23" id="KW-1003">Cell membrane</keyword>
<dbReference type="PRINTS" id="PR00119">
    <property type="entry name" value="CATATPASE"/>
</dbReference>
<dbReference type="CDD" id="cd00371">
    <property type="entry name" value="HMA"/>
    <property type="match status" value="2"/>
</dbReference>
<dbReference type="OrthoDB" id="9813266at2"/>
<evidence type="ECO:0000313" key="26">
    <source>
        <dbReference type="Proteomes" id="UP000050482"/>
    </source>
</evidence>
<feature type="transmembrane region" description="Helical" evidence="23">
    <location>
        <begin position="751"/>
        <end position="768"/>
    </location>
</feature>
<keyword evidence="10" id="KW-0677">Repeat</keyword>
<evidence type="ECO:0000256" key="13">
    <source>
        <dbReference type="ARBA" id="ARBA00022840"/>
    </source>
</evidence>
<keyword evidence="17" id="KW-0186">Copper</keyword>
<evidence type="ECO:0000256" key="15">
    <source>
        <dbReference type="ARBA" id="ARBA00022967"/>
    </source>
</evidence>
<dbReference type="GO" id="GO:0016887">
    <property type="term" value="F:ATP hydrolysis activity"/>
    <property type="evidence" value="ECO:0007669"/>
    <property type="project" value="InterPro"/>
</dbReference>
<organism evidence="25 26">
    <name type="scientific">Alicyclobacillus ferrooxydans</name>
    <dbReference type="NCBI Taxonomy" id="471514"/>
    <lineage>
        <taxon>Bacteria</taxon>
        <taxon>Bacillati</taxon>
        <taxon>Bacillota</taxon>
        <taxon>Bacilli</taxon>
        <taxon>Bacillales</taxon>
        <taxon>Alicyclobacillaceae</taxon>
        <taxon>Alicyclobacillus</taxon>
    </lineage>
</organism>
<keyword evidence="18" id="KW-0406">Ion transport</keyword>
<dbReference type="PATRIC" id="fig|471514.4.peg.5107"/>
<dbReference type="FunFam" id="2.70.150.10:FF:000020">
    <property type="entry name" value="Copper-exporting P-type ATPase A"/>
    <property type="match status" value="1"/>
</dbReference>
<dbReference type="InterPro" id="IPR023298">
    <property type="entry name" value="ATPase_P-typ_TM_dom_sf"/>
</dbReference>
<evidence type="ECO:0000256" key="14">
    <source>
        <dbReference type="ARBA" id="ARBA00022842"/>
    </source>
</evidence>
<dbReference type="InterPro" id="IPR027256">
    <property type="entry name" value="P-typ_ATPase_IB"/>
</dbReference>
<dbReference type="EC" id="7.2.2.8" evidence="3"/>
<proteinExistence type="inferred from homology"/>
<feature type="transmembrane region" description="Helical" evidence="23">
    <location>
        <begin position="260"/>
        <end position="278"/>
    </location>
</feature>
<feature type="transmembrane region" description="Helical" evidence="23">
    <location>
        <begin position="232"/>
        <end position="254"/>
    </location>
</feature>
<dbReference type="GO" id="GO:0043682">
    <property type="term" value="F:P-type divalent copper transporter activity"/>
    <property type="evidence" value="ECO:0007669"/>
    <property type="project" value="TreeGrafter"/>
</dbReference>
<evidence type="ECO:0000256" key="18">
    <source>
        <dbReference type="ARBA" id="ARBA00023065"/>
    </source>
</evidence>
<dbReference type="PROSITE" id="PS00154">
    <property type="entry name" value="ATPASE_E1_E2"/>
    <property type="match status" value="1"/>
</dbReference>
<evidence type="ECO:0000256" key="17">
    <source>
        <dbReference type="ARBA" id="ARBA00023008"/>
    </source>
</evidence>
<dbReference type="SUPFAM" id="SSF55008">
    <property type="entry name" value="HMA, heavy metal-associated domain"/>
    <property type="match status" value="2"/>
</dbReference>
<comment type="caution">
    <text evidence="25">The sequence shown here is derived from an EMBL/GenBank/DDBJ whole genome shotgun (WGS) entry which is preliminary data.</text>
</comment>
<reference evidence="25 26" key="1">
    <citation type="submission" date="2015-09" db="EMBL/GenBank/DDBJ databases">
        <title>Draft genome sequence of Alicyclobacillus ferrooxydans DSM 22381.</title>
        <authorList>
            <person name="Hemp J."/>
        </authorList>
    </citation>
    <scope>NUCLEOTIDE SEQUENCE [LARGE SCALE GENOMIC DNA]</scope>
    <source>
        <strain evidence="25 26">TC-34</strain>
    </source>
</reference>
<keyword evidence="11 23" id="KW-0547">Nucleotide-binding</keyword>
<keyword evidence="12" id="KW-0187">Copper transport</keyword>
<protein>
    <recommendedName>
        <fullName evidence="4">Copper-exporting P-type ATPase</fullName>
        <ecNumber evidence="3">7.2.2.8</ecNumber>
    </recommendedName>
    <alternativeName>
        <fullName evidence="20">Copper-exporting P-type ATPase A</fullName>
    </alternativeName>
    <alternativeName>
        <fullName evidence="21">Cu(+)-exporting ATPase</fullName>
    </alternativeName>
</protein>
<dbReference type="Gene3D" id="3.40.1110.10">
    <property type="entry name" value="Calcium-transporting ATPase, cytoplasmic domain N"/>
    <property type="match status" value="1"/>
</dbReference>
<keyword evidence="19 23" id="KW-0472">Membrane</keyword>
<name>A0A0P9EKS5_9BACL</name>
<dbReference type="NCBIfam" id="TIGR00003">
    <property type="entry name" value="copper ion binding protein"/>
    <property type="match status" value="2"/>
</dbReference>
<dbReference type="CDD" id="cd02094">
    <property type="entry name" value="P-type_ATPase_Cu-like"/>
    <property type="match status" value="1"/>
</dbReference>
<dbReference type="SFLD" id="SFLDS00003">
    <property type="entry name" value="Haloacid_Dehalogenase"/>
    <property type="match status" value="1"/>
</dbReference>
<sequence>MSQAEQSTEQSIHQTIEVTLPIDGMTCAACAARIEKNVAKLAGVESVNVNLASERARVVLNGSSTWKDVVEKIEKSGYSVPTREVDLNITGMTCAACSARIEKVVGRIEAVQTASVNLASEKAHIVYLPGLIQEEDLIRAVEKAGYGATLASETAAAEEKKRKEQAYHRDVLKFWGSVVLTLPLVIQMFVMLFGGSAFMPNWVSWILATPVQFYVGWRFYKGAYHSLRGGAANMDVLVALGTSVAYLYSAVLTILGRPDVYFDSAATVVTLIFMGKLLESRAKAKSSSAIESLAKLGAKVAHVIRDGEEVDVEVEQLHVGDIVRVRPGEKVPSDGTILEGSSSIDESFLTGESKPVSKEKGDTVVGAAVNQSGVFTMQIAKVGKDTALAQVIRLVDQAQGSKAPVQRLADKISGIFVPIVLGIAVITLLLWGFFVGWTAALIAAVAVLVIACPCSLGLATPTAIMVGTGLGAESGILIKGGEHLENAHKVTTLVLDKTGTVTVGKPSVTDVWVAPESSEDDMVRMAAALEAQSEHPLGAAVIAYAANLHWAIPETKGVQAVPGKGIIGTVNNMTVRVGNRRWLLETGITQFPDDILAQYENMGKTAVLVASENRLLGIIAMADTIKPDAEKTVRELISMGIDVWMITGDNERTASAVAASVGITKVIAGVMPEDKASKVQELRKAGQVVAMVGDGINDAPALAAADIGIAMGTGADVALDAADIALMHGNMHGVVEAIRLSKATMRKIRQNLFWAFFYNVLGIPLAALGILSPIIAGAAMAMSSVSVVSNSLLLRRLNLGKEV</sequence>
<dbReference type="GO" id="GO:0055070">
    <property type="term" value="P:copper ion homeostasis"/>
    <property type="evidence" value="ECO:0007669"/>
    <property type="project" value="TreeGrafter"/>
</dbReference>
<evidence type="ECO:0000256" key="23">
    <source>
        <dbReference type="RuleBase" id="RU362081"/>
    </source>
</evidence>
<dbReference type="InterPro" id="IPR023299">
    <property type="entry name" value="ATPase_P-typ_cyto_dom_N"/>
</dbReference>
<dbReference type="SUPFAM" id="SSF81665">
    <property type="entry name" value="Calcium ATPase, transmembrane domain M"/>
    <property type="match status" value="1"/>
</dbReference>
<evidence type="ECO:0000256" key="2">
    <source>
        <dbReference type="ARBA" id="ARBA00006024"/>
    </source>
</evidence>
<evidence type="ECO:0000256" key="3">
    <source>
        <dbReference type="ARBA" id="ARBA00012517"/>
    </source>
</evidence>
<dbReference type="InterPro" id="IPR001757">
    <property type="entry name" value="P_typ_ATPase"/>
</dbReference>
<keyword evidence="16 23" id="KW-1133">Transmembrane helix</keyword>
<dbReference type="FunFam" id="3.40.50.1000:FF:000144">
    <property type="entry name" value="copper-transporting ATPase 1 isoform X2"/>
    <property type="match status" value="1"/>
</dbReference>
<evidence type="ECO:0000256" key="5">
    <source>
        <dbReference type="ARBA" id="ARBA00022448"/>
    </source>
</evidence>
<keyword evidence="5" id="KW-0813">Transport</keyword>
<evidence type="ECO:0000256" key="12">
    <source>
        <dbReference type="ARBA" id="ARBA00022796"/>
    </source>
</evidence>
<dbReference type="InterPro" id="IPR044492">
    <property type="entry name" value="P_typ_ATPase_HD_dom"/>
</dbReference>
<dbReference type="Gene3D" id="3.40.50.1000">
    <property type="entry name" value="HAD superfamily/HAD-like"/>
    <property type="match status" value="1"/>
</dbReference>
<dbReference type="Gene3D" id="3.30.70.100">
    <property type="match status" value="2"/>
</dbReference>
<feature type="transmembrane region" description="Helical" evidence="23">
    <location>
        <begin position="171"/>
        <end position="190"/>
    </location>
</feature>
<feature type="domain" description="HMA" evidence="24">
    <location>
        <begin position="83"/>
        <end position="149"/>
    </location>
</feature>
<evidence type="ECO:0000256" key="8">
    <source>
        <dbReference type="ARBA" id="ARBA00022692"/>
    </source>
</evidence>
<accession>A0A0P9EKS5</accession>
<evidence type="ECO:0000259" key="24">
    <source>
        <dbReference type="PROSITE" id="PS50846"/>
    </source>
</evidence>
<evidence type="ECO:0000256" key="6">
    <source>
        <dbReference type="ARBA" id="ARBA00022475"/>
    </source>
</evidence>
<dbReference type="Pfam" id="PF00702">
    <property type="entry name" value="Hydrolase"/>
    <property type="match status" value="1"/>
</dbReference>
<dbReference type="PROSITE" id="PS50846">
    <property type="entry name" value="HMA_2"/>
    <property type="match status" value="2"/>
</dbReference>
<evidence type="ECO:0000256" key="21">
    <source>
        <dbReference type="ARBA" id="ARBA00033239"/>
    </source>
</evidence>
<evidence type="ECO:0000256" key="10">
    <source>
        <dbReference type="ARBA" id="ARBA00022737"/>
    </source>
</evidence>
<evidence type="ECO:0000313" key="25">
    <source>
        <dbReference type="EMBL" id="KPV43771.1"/>
    </source>
</evidence>
<evidence type="ECO:0000256" key="11">
    <source>
        <dbReference type="ARBA" id="ARBA00022741"/>
    </source>
</evidence>
<feature type="domain" description="HMA" evidence="24">
    <location>
        <begin position="16"/>
        <end position="81"/>
    </location>
</feature>
<dbReference type="InterPro" id="IPR036163">
    <property type="entry name" value="HMA_dom_sf"/>
</dbReference>
<evidence type="ECO:0000256" key="4">
    <source>
        <dbReference type="ARBA" id="ARBA00015102"/>
    </source>
</evidence>
<dbReference type="PANTHER" id="PTHR43520:SF8">
    <property type="entry name" value="P-TYPE CU(+) TRANSPORTER"/>
    <property type="match status" value="1"/>
</dbReference>
<dbReference type="FunFam" id="3.30.70.100:FF:000005">
    <property type="entry name" value="Copper-exporting P-type ATPase A"/>
    <property type="match status" value="2"/>
</dbReference>
<dbReference type="AlphaFoldDB" id="A0A0P9EKS5"/>
<dbReference type="InterPro" id="IPR059000">
    <property type="entry name" value="ATPase_P-type_domA"/>
</dbReference>
<dbReference type="InterPro" id="IPR017969">
    <property type="entry name" value="Heavy-metal-associated_CS"/>
</dbReference>
<evidence type="ECO:0000256" key="19">
    <source>
        <dbReference type="ARBA" id="ARBA00023136"/>
    </source>
</evidence>
<dbReference type="PRINTS" id="PR00943">
    <property type="entry name" value="CUATPASE"/>
</dbReference>
<comment type="similarity">
    <text evidence="2 23">Belongs to the cation transport ATPase (P-type) (TC 3.A.3) family. Type IB subfamily.</text>
</comment>
<dbReference type="PROSITE" id="PS01229">
    <property type="entry name" value="COF_2"/>
    <property type="match status" value="1"/>
</dbReference>
<keyword evidence="26" id="KW-1185">Reference proteome</keyword>
<dbReference type="STRING" id="471514.AN477_10290"/>
<dbReference type="Pfam" id="PF00403">
    <property type="entry name" value="HMA"/>
    <property type="match status" value="2"/>
</dbReference>
<keyword evidence="15" id="KW-1278">Translocase</keyword>
<evidence type="ECO:0000256" key="22">
    <source>
        <dbReference type="ARBA" id="ARBA00049289"/>
    </source>
</evidence>
<dbReference type="Proteomes" id="UP000050482">
    <property type="component" value="Unassembled WGS sequence"/>
</dbReference>
<feature type="transmembrane region" description="Helical" evidence="23">
    <location>
        <begin position="440"/>
        <end position="459"/>
    </location>
</feature>
<feature type="transmembrane region" description="Helical" evidence="23">
    <location>
        <begin position="202"/>
        <end position="220"/>
    </location>
</feature>
<dbReference type="PROSITE" id="PS01047">
    <property type="entry name" value="HMA_1"/>
    <property type="match status" value="2"/>
</dbReference>
<dbReference type="GO" id="GO:0140581">
    <property type="term" value="F:P-type monovalent copper transporter activity"/>
    <property type="evidence" value="ECO:0007669"/>
    <property type="project" value="UniProtKB-EC"/>
</dbReference>
<dbReference type="InterPro" id="IPR006121">
    <property type="entry name" value="HMA_dom"/>
</dbReference>
<dbReference type="GO" id="GO:0005886">
    <property type="term" value="C:plasma membrane"/>
    <property type="evidence" value="ECO:0007669"/>
    <property type="project" value="UniProtKB-SubCell"/>
</dbReference>
<dbReference type="SFLD" id="SFLDG00002">
    <property type="entry name" value="C1.7:_P-type_atpase_like"/>
    <property type="match status" value="1"/>
</dbReference>
<keyword evidence="13 23" id="KW-0067">ATP-binding</keyword>
<keyword evidence="14" id="KW-0460">Magnesium</keyword>